<feature type="compositionally biased region" description="Polar residues" evidence="1">
    <location>
        <begin position="1"/>
        <end position="10"/>
    </location>
</feature>
<name>A0ABR2KWT5_9EUKA</name>
<dbReference type="EMBL" id="JAPFFF010000003">
    <property type="protein sequence ID" value="KAK8895574.1"/>
    <property type="molecule type" value="Genomic_DNA"/>
</dbReference>
<proteinExistence type="predicted"/>
<accession>A0ABR2KWT5</accession>
<feature type="compositionally biased region" description="Basic residues" evidence="1">
    <location>
        <begin position="178"/>
        <end position="198"/>
    </location>
</feature>
<feature type="region of interest" description="Disordered" evidence="1">
    <location>
        <begin position="1"/>
        <end position="82"/>
    </location>
</feature>
<keyword evidence="3" id="KW-1185">Reference proteome</keyword>
<feature type="compositionally biased region" description="Polar residues" evidence="1">
    <location>
        <begin position="21"/>
        <end position="50"/>
    </location>
</feature>
<evidence type="ECO:0000313" key="2">
    <source>
        <dbReference type="EMBL" id="KAK8895574.1"/>
    </source>
</evidence>
<protein>
    <submittedName>
        <fullName evidence="2">Uncharacterized protein</fullName>
    </submittedName>
</protein>
<gene>
    <name evidence="2" type="ORF">M9Y10_024044</name>
</gene>
<feature type="compositionally biased region" description="Polar residues" evidence="1">
    <location>
        <begin position="162"/>
        <end position="174"/>
    </location>
</feature>
<sequence>MKTYWESNNTSKKRKNKQDSDSGIDSDSTNHSIRPQTNPFDPPKNNSYQLMTVCRKNKRSENVKHNKNGKRVNDNEESKYKRSKITKLRKVDVDDIDDSIDKMRIKQSKYIKFDENSYDTEIDKKRSKNVNLRKIDVDDYDEVKIKFSESNKVKRSEKEVGSNDNITSSSSGDDQIQKRKIKGSSKQIGKHPERKKKIPFLEISSSNSEDEYQIRKNDEGMNKIPKNIVSIDKEDNHSFYHLSDYRIPSNNEVNDSLKPLNLKIIENPSHSHFDDELSDAEIRLLPNQFKKFFEIMANHLKTKSDDHKLCMKILITIDSVLFYEQAFDSLIKSEVIDNLPLTTPKLIILSFKILKLLFMFRPSRFQEDFLPSMKHFLYTLPSEMILSLLILYAHSFEFIENPWPILDLLIQNKDIFFKQEINDDDIQKFKKIRKYFNEDPGVEADFCIDDIDFSYLSVLLYLNTNFPIYRKNRLKYCRSVFIQSLFDPTISKKSSLVAYKAVLALYDSEFEEQINVSYLFSDLKEKEFENYSLLILSKMNVDLIPIKNKYIFQLINSSHVDEKASLILQKMMGNSQRNEKIALILLQNPKWLRYGLPTFSHTSMIFQSCIKFENSNLINNVKNCKELPFFFTALLQSDNINDIQSISFIIQEIDFDDFESLSKNDFFVLLFDIISNGQDRDILPYIDLLSDLASIQFSIDYKKFIKILKNMLKSDAKIFHHSLKAIANLSVYEECAILIQNQNIISVAAKFCQSQSDNKLLQKIKRNIK</sequence>
<feature type="region of interest" description="Disordered" evidence="1">
    <location>
        <begin position="153"/>
        <end position="198"/>
    </location>
</feature>
<feature type="compositionally biased region" description="Basic and acidic residues" evidence="1">
    <location>
        <begin position="71"/>
        <end position="80"/>
    </location>
</feature>
<reference evidence="2 3" key="1">
    <citation type="submission" date="2024-04" db="EMBL/GenBank/DDBJ databases">
        <title>Tritrichomonas musculus Genome.</title>
        <authorList>
            <person name="Alves-Ferreira E."/>
            <person name="Grigg M."/>
            <person name="Lorenzi H."/>
            <person name="Galac M."/>
        </authorList>
    </citation>
    <scope>NUCLEOTIDE SEQUENCE [LARGE SCALE GENOMIC DNA]</scope>
    <source>
        <strain evidence="2 3">EAF2021</strain>
    </source>
</reference>
<organism evidence="2 3">
    <name type="scientific">Tritrichomonas musculus</name>
    <dbReference type="NCBI Taxonomy" id="1915356"/>
    <lineage>
        <taxon>Eukaryota</taxon>
        <taxon>Metamonada</taxon>
        <taxon>Parabasalia</taxon>
        <taxon>Tritrichomonadida</taxon>
        <taxon>Tritrichomonadidae</taxon>
        <taxon>Tritrichomonas</taxon>
    </lineage>
</organism>
<evidence type="ECO:0000256" key="1">
    <source>
        <dbReference type="SAM" id="MobiDB-lite"/>
    </source>
</evidence>
<evidence type="ECO:0000313" key="3">
    <source>
        <dbReference type="Proteomes" id="UP001470230"/>
    </source>
</evidence>
<dbReference type="Proteomes" id="UP001470230">
    <property type="component" value="Unassembled WGS sequence"/>
</dbReference>
<comment type="caution">
    <text evidence="2">The sequence shown here is derived from an EMBL/GenBank/DDBJ whole genome shotgun (WGS) entry which is preliminary data.</text>
</comment>